<organism evidence="1">
    <name type="scientific">Arundo donax</name>
    <name type="common">Giant reed</name>
    <name type="synonym">Donax arundinaceus</name>
    <dbReference type="NCBI Taxonomy" id="35708"/>
    <lineage>
        <taxon>Eukaryota</taxon>
        <taxon>Viridiplantae</taxon>
        <taxon>Streptophyta</taxon>
        <taxon>Embryophyta</taxon>
        <taxon>Tracheophyta</taxon>
        <taxon>Spermatophyta</taxon>
        <taxon>Magnoliopsida</taxon>
        <taxon>Liliopsida</taxon>
        <taxon>Poales</taxon>
        <taxon>Poaceae</taxon>
        <taxon>PACMAD clade</taxon>
        <taxon>Arundinoideae</taxon>
        <taxon>Arundineae</taxon>
        <taxon>Arundo</taxon>
    </lineage>
</organism>
<reference evidence="1" key="1">
    <citation type="submission" date="2014-09" db="EMBL/GenBank/DDBJ databases">
        <authorList>
            <person name="Magalhaes I.L.F."/>
            <person name="Oliveira U."/>
            <person name="Santos F.R."/>
            <person name="Vidigal T.H.D.A."/>
            <person name="Brescovit A.D."/>
            <person name="Santos A.J."/>
        </authorList>
    </citation>
    <scope>NUCLEOTIDE SEQUENCE</scope>
    <source>
        <tissue evidence="1">Shoot tissue taken approximately 20 cm above the soil surface</tissue>
    </source>
</reference>
<reference evidence="1" key="2">
    <citation type="journal article" date="2015" name="Data Brief">
        <title>Shoot transcriptome of the giant reed, Arundo donax.</title>
        <authorList>
            <person name="Barrero R.A."/>
            <person name="Guerrero F.D."/>
            <person name="Moolhuijzen P."/>
            <person name="Goolsby J.A."/>
            <person name="Tidwell J."/>
            <person name="Bellgard S.E."/>
            <person name="Bellgard M.I."/>
        </authorList>
    </citation>
    <scope>NUCLEOTIDE SEQUENCE</scope>
    <source>
        <tissue evidence="1">Shoot tissue taken approximately 20 cm above the soil surface</tissue>
    </source>
</reference>
<accession>A0A0A9AE99</accession>
<name>A0A0A9AE99_ARUDO</name>
<evidence type="ECO:0000313" key="1">
    <source>
        <dbReference type="EMBL" id="JAD49456.1"/>
    </source>
</evidence>
<dbReference type="AlphaFoldDB" id="A0A0A9AE99"/>
<proteinExistence type="predicted"/>
<dbReference type="EMBL" id="GBRH01248439">
    <property type="protein sequence ID" value="JAD49456.1"/>
    <property type="molecule type" value="Transcribed_RNA"/>
</dbReference>
<sequence length="53" mass="5811">MCLPEFVHSHVHTRGKQRSHIPKCFPSTHSSSPASLLHTSFVQWGSGAIDLLG</sequence>
<protein>
    <submittedName>
        <fullName evidence="1">Uncharacterized protein</fullName>
    </submittedName>
</protein>